<gene>
    <name evidence="1" type="ORF">EYW47_39295</name>
</gene>
<dbReference type="InterPro" id="IPR008727">
    <property type="entry name" value="PAAR_motif"/>
</dbReference>
<evidence type="ECO:0000313" key="1">
    <source>
        <dbReference type="EMBL" id="TDG16947.1"/>
    </source>
</evidence>
<keyword evidence="2" id="KW-1185">Reference proteome</keyword>
<protein>
    <submittedName>
        <fullName evidence="1">PAAR domain-containing protein</fullName>
    </submittedName>
</protein>
<dbReference type="Proteomes" id="UP000295722">
    <property type="component" value="Unassembled WGS sequence"/>
</dbReference>
<dbReference type="OrthoDB" id="8565659at2"/>
<comment type="caution">
    <text evidence="1">The sequence shown here is derived from an EMBL/GenBank/DDBJ whole genome shotgun (WGS) entry which is preliminary data.</text>
</comment>
<dbReference type="CDD" id="cd14744">
    <property type="entry name" value="PAAR_CT_2"/>
    <property type="match status" value="1"/>
</dbReference>
<name>A0A4R5LXR5_9BURK</name>
<evidence type="ECO:0000313" key="2">
    <source>
        <dbReference type="Proteomes" id="UP000295722"/>
    </source>
</evidence>
<sequence>MARPFIVLGDKHSHGGTVTSAAVNAKIAGKHIARRNDKVSCPIHGPNHITEGDDTAIVENEAVARDGYKTACGATLIASQTGTGAGTGGA</sequence>
<accession>A0A4R5LXR5</accession>
<dbReference type="AlphaFoldDB" id="A0A4R5LXR5"/>
<dbReference type="Gene3D" id="2.60.200.60">
    <property type="match status" value="1"/>
</dbReference>
<organism evidence="1 2">
    <name type="scientific">Paraburkholderia silviterrae</name>
    <dbReference type="NCBI Taxonomy" id="2528715"/>
    <lineage>
        <taxon>Bacteria</taxon>
        <taxon>Pseudomonadati</taxon>
        <taxon>Pseudomonadota</taxon>
        <taxon>Betaproteobacteria</taxon>
        <taxon>Burkholderiales</taxon>
        <taxon>Burkholderiaceae</taxon>
        <taxon>Paraburkholderia</taxon>
    </lineage>
</organism>
<proteinExistence type="predicted"/>
<dbReference type="Pfam" id="PF05488">
    <property type="entry name" value="PAAR_motif"/>
    <property type="match status" value="1"/>
</dbReference>
<dbReference type="EMBL" id="SMRP01000053">
    <property type="protein sequence ID" value="TDG16947.1"/>
    <property type="molecule type" value="Genomic_DNA"/>
</dbReference>
<dbReference type="RefSeq" id="WP_133200186.1">
    <property type="nucleotide sequence ID" value="NZ_JBHUCW010000028.1"/>
</dbReference>
<reference evidence="1 2" key="1">
    <citation type="submission" date="2019-03" db="EMBL/GenBank/DDBJ databases">
        <title>Paraburkholderia sp. 4M-K11, isolated from subtropical forest soil.</title>
        <authorList>
            <person name="Gao Z.-H."/>
            <person name="Qiu L.-H."/>
        </authorList>
    </citation>
    <scope>NUCLEOTIDE SEQUENCE [LARGE SCALE GENOMIC DNA]</scope>
    <source>
        <strain evidence="1 2">4M-K11</strain>
    </source>
</reference>